<comment type="caution">
    <text evidence="2">The sequence shown here is derived from an EMBL/GenBank/DDBJ whole genome shotgun (WGS) entry which is preliminary data.</text>
</comment>
<gene>
    <name evidence="2" type="ORF">niasHT_027157</name>
</gene>
<organism evidence="2 3">
    <name type="scientific">Heterodera trifolii</name>
    <dbReference type="NCBI Taxonomy" id="157864"/>
    <lineage>
        <taxon>Eukaryota</taxon>
        <taxon>Metazoa</taxon>
        <taxon>Ecdysozoa</taxon>
        <taxon>Nematoda</taxon>
        <taxon>Chromadorea</taxon>
        <taxon>Rhabditida</taxon>
        <taxon>Tylenchina</taxon>
        <taxon>Tylenchomorpha</taxon>
        <taxon>Tylenchoidea</taxon>
        <taxon>Heteroderidae</taxon>
        <taxon>Heteroderinae</taxon>
        <taxon>Heterodera</taxon>
    </lineage>
</organism>
<feature type="compositionally biased region" description="Basic and acidic residues" evidence="1">
    <location>
        <begin position="104"/>
        <end position="116"/>
    </location>
</feature>
<accession>A0ABD2JIR6</accession>
<feature type="compositionally biased region" description="Polar residues" evidence="1">
    <location>
        <begin position="90"/>
        <end position="102"/>
    </location>
</feature>
<dbReference type="Proteomes" id="UP001620626">
    <property type="component" value="Unassembled WGS sequence"/>
</dbReference>
<reference evidence="2 3" key="1">
    <citation type="submission" date="2024-10" db="EMBL/GenBank/DDBJ databases">
        <authorList>
            <person name="Kim D."/>
        </authorList>
    </citation>
    <scope>NUCLEOTIDE SEQUENCE [LARGE SCALE GENOMIC DNA]</scope>
    <source>
        <strain evidence="2">BH-2024</strain>
    </source>
</reference>
<keyword evidence="3" id="KW-1185">Reference proteome</keyword>
<feature type="compositionally biased region" description="Basic and acidic residues" evidence="1">
    <location>
        <begin position="125"/>
        <end position="152"/>
    </location>
</feature>
<evidence type="ECO:0000313" key="2">
    <source>
        <dbReference type="EMBL" id="KAL3090462.1"/>
    </source>
</evidence>
<dbReference type="EMBL" id="JBICBT010000964">
    <property type="protein sequence ID" value="KAL3090462.1"/>
    <property type="molecule type" value="Genomic_DNA"/>
</dbReference>
<dbReference type="AlphaFoldDB" id="A0ABD2JIR6"/>
<proteinExistence type="predicted"/>
<evidence type="ECO:0000256" key="1">
    <source>
        <dbReference type="SAM" id="MobiDB-lite"/>
    </source>
</evidence>
<feature type="compositionally biased region" description="Polar residues" evidence="1">
    <location>
        <begin position="183"/>
        <end position="192"/>
    </location>
</feature>
<feature type="region of interest" description="Disordered" evidence="1">
    <location>
        <begin position="85"/>
        <end position="192"/>
    </location>
</feature>
<name>A0ABD2JIR6_9BILA</name>
<evidence type="ECO:0000313" key="3">
    <source>
        <dbReference type="Proteomes" id="UP001620626"/>
    </source>
</evidence>
<sequence>MLGRRIFPPPFTPALPITSPWGKRGGEMKKVKASRGGTRCRRRAIWNLEWNTLAAAADGGPRGHGTGTRRDGDDHRVEWAGWMITPSPRSPTQHILSSSADAAQTEREGGGEEGRGRGGVAQSLAERERDEEEKVAGSASKDEKAHKHEAVHPHHCRRLLATVAPEGRRRGGGGQRKKAKLPISSSSGCPWG</sequence>
<protein>
    <submittedName>
        <fullName evidence="2">Uncharacterized protein</fullName>
    </submittedName>
</protein>